<reference evidence="1" key="1">
    <citation type="submission" date="2023-03" db="EMBL/GenBank/DDBJ databases">
        <title>Chitinimonas shenzhenensis gen. nov., sp. nov., a novel member of family Burkholderiaceae isolated from activated sludge collected in Shen Zhen, China.</title>
        <authorList>
            <person name="Wang X."/>
        </authorList>
    </citation>
    <scope>NUCLEOTIDE SEQUENCE</scope>
    <source>
        <strain evidence="1">DQS-5</strain>
    </source>
</reference>
<dbReference type="Proteomes" id="UP001172778">
    <property type="component" value="Unassembled WGS sequence"/>
</dbReference>
<dbReference type="Pfam" id="PF14559">
    <property type="entry name" value="TPR_19"/>
    <property type="match status" value="1"/>
</dbReference>
<keyword evidence="2" id="KW-1185">Reference proteome</keyword>
<organism evidence="1 2">
    <name type="scientific">Parachitinimonas caeni</name>
    <dbReference type="NCBI Taxonomy" id="3031301"/>
    <lineage>
        <taxon>Bacteria</taxon>
        <taxon>Pseudomonadati</taxon>
        <taxon>Pseudomonadota</taxon>
        <taxon>Betaproteobacteria</taxon>
        <taxon>Neisseriales</taxon>
        <taxon>Chitinibacteraceae</taxon>
        <taxon>Parachitinimonas</taxon>
    </lineage>
</organism>
<dbReference type="InterPro" id="IPR009211">
    <property type="entry name" value="TagJ"/>
</dbReference>
<protein>
    <submittedName>
        <fullName evidence="1">Type VI secretion system accessory protein TagJ</fullName>
    </submittedName>
</protein>
<dbReference type="SUPFAM" id="SSF144059">
    <property type="entry name" value="ImpE-like"/>
    <property type="match status" value="1"/>
</dbReference>
<comment type="caution">
    <text evidence="1">The sequence shown here is derived from an EMBL/GenBank/DDBJ whole genome shotgun (WGS) entry which is preliminary data.</text>
</comment>
<gene>
    <name evidence="1" type="ORF">PZA18_21115</name>
</gene>
<dbReference type="PIRSF" id="PIRSF029288">
    <property type="entry name" value="SciE_ImpE"/>
    <property type="match status" value="1"/>
</dbReference>
<dbReference type="RefSeq" id="WP_284102866.1">
    <property type="nucleotide sequence ID" value="NZ_JARRAF010000041.1"/>
</dbReference>
<name>A0ABT7E2K1_9NEIS</name>
<dbReference type="InterPro" id="IPR011990">
    <property type="entry name" value="TPR-like_helical_dom_sf"/>
</dbReference>
<sequence>MTDQALALLKEGRPDDALAALTSRIRQAPDDAPARVFMFQLLAVLGQWQRATAQLDAAAELDPACLALAAIYRDAIRCETDRAAVFAGQHPPALWGEPLPWLQQLVQSIHDLAHHKADSAAALRETAFETAPAVAGEIDGVPFEWIADADSRLGPVLEVFMNNRYHWVAFEQLKSVKIEAPVDLRDVLWLPAVLQFANGIESGALLPARYPGSELADDRRLALCRKTDWQPAPHDLWLGLGQKLLATDSTELALLDVREIRLNV</sequence>
<evidence type="ECO:0000313" key="2">
    <source>
        <dbReference type="Proteomes" id="UP001172778"/>
    </source>
</evidence>
<proteinExistence type="predicted"/>
<dbReference type="EMBL" id="JARRAF010000041">
    <property type="protein sequence ID" value="MDK2126547.1"/>
    <property type="molecule type" value="Genomic_DNA"/>
</dbReference>
<dbReference type="Pfam" id="PF07024">
    <property type="entry name" value="ImpE"/>
    <property type="match status" value="1"/>
</dbReference>
<accession>A0ABT7E2K1</accession>
<evidence type="ECO:0000313" key="1">
    <source>
        <dbReference type="EMBL" id="MDK2126547.1"/>
    </source>
</evidence>
<dbReference type="Gene3D" id="1.25.40.10">
    <property type="entry name" value="Tetratricopeptide repeat domain"/>
    <property type="match status" value="1"/>
</dbReference>